<dbReference type="KEGG" id="lgi:LOTGIDRAFT_222222"/>
<reference evidence="2 3" key="1">
    <citation type="journal article" date="2013" name="Nature">
        <title>Insights into bilaterian evolution from three spiralian genomes.</title>
        <authorList>
            <person name="Simakov O."/>
            <person name="Marletaz F."/>
            <person name="Cho S.J."/>
            <person name="Edsinger-Gonzales E."/>
            <person name="Havlak P."/>
            <person name="Hellsten U."/>
            <person name="Kuo D.H."/>
            <person name="Larsson T."/>
            <person name="Lv J."/>
            <person name="Arendt D."/>
            <person name="Savage R."/>
            <person name="Osoegawa K."/>
            <person name="de Jong P."/>
            <person name="Grimwood J."/>
            <person name="Chapman J.A."/>
            <person name="Shapiro H."/>
            <person name="Aerts A."/>
            <person name="Otillar R.P."/>
            <person name="Terry A.Y."/>
            <person name="Boore J.L."/>
            <person name="Grigoriev I.V."/>
            <person name="Lindberg D.R."/>
            <person name="Seaver E.C."/>
            <person name="Weisblat D.A."/>
            <person name="Putnam N.H."/>
            <person name="Rokhsar D.S."/>
        </authorList>
    </citation>
    <scope>NUCLEOTIDE SEQUENCE [LARGE SCALE GENOMIC DNA]</scope>
</reference>
<evidence type="ECO:0008006" key="4">
    <source>
        <dbReference type="Google" id="ProtNLM"/>
    </source>
</evidence>
<name>V3Z1I0_LOTGI</name>
<dbReference type="OrthoDB" id="5913955at2759"/>
<organism evidence="2 3">
    <name type="scientific">Lottia gigantea</name>
    <name type="common">Giant owl limpet</name>
    <dbReference type="NCBI Taxonomy" id="225164"/>
    <lineage>
        <taxon>Eukaryota</taxon>
        <taxon>Metazoa</taxon>
        <taxon>Spiralia</taxon>
        <taxon>Lophotrochozoa</taxon>
        <taxon>Mollusca</taxon>
        <taxon>Gastropoda</taxon>
        <taxon>Patellogastropoda</taxon>
        <taxon>Lottioidea</taxon>
        <taxon>Lottiidae</taxon>
        <taxon>Lottia</taxon>
    </lineage>
</organism>
<dbReference type="InterPro" id="IPR028183">
    <property type="entry name" value="UQCC5"/>
</dbReference>
<proteinExistence type="predicted"/>
<dbReference type="EMBL" id="KB203534">
    <property type="protein sequence ID" value="ESO84378.1"/>
    <property type="molecule type" value="Genomic_DNA"/>
</dbReference>
<protein>
    <recommendedName>
        <fullName evidence="4">Small integral membrane protein 4</fullName>
    </recommendedName>
</protein>
<keyword evidence="3" id="KW-1185">Reference proteome</keyword>
<accession>V3Z1I0</accession>
<dbReference type="CTD" id="20247044"/>
<sequence length="80" mass="9157">MVARLISRSVETIVNKWPGKKYLGVFRFLPCFVVIGAVLEFSMVNWTVREANFYTVYKKRQIRDQALAELKAEAENASGT</sequence>
<dbReference type="HOGENOM" id="CLU_187276_0_0_1"/>
<evidence type="ECO:0000256" key="1">
    <source>
        <dbReference type="SAM" id="Phobius"/>
    </source>
</evidence>
<dbReference type="STRING" id="225164.V3Z1I0"/>
<dbReference type="RefSeq" id="XP_009064983.1">
    <property type="nucleotide sequence ID" value="XM_009066735.1"/>
</dbReference>
<dbReference type="Proteomes" id="UP000030746">
    <property type="component" value="Unassembled WGS sequence"/>
</dbReference>
<evidence type="ECO:0000313" key="3">
    <source>
        <dbReference type="Proteomes" id="UP000030746"/>
    </source>
</evidence>
<dbReference type="OMA" id="YSMINWK"/>
<keyword evidence="1" id="KW-0812">Transmembrane</keyword>
<evidence type="ECO:0000313" key="2">
    <source>
        <dbReference type="EMBL" id="ESO84378.1"/>
    </source>
</evidence>
<feature type="transmembrane region" description="Helical" evidence="1">
    <location>
        <begin position="25"/>
        <end position="48"/>
    </location>
</feature>
<dbReference type="AlphaFoldDB" id="V3Z1I0"/>
<dbReference type="PANTHER" id="PTHR35250:SF1">
    <property type="entry name" value="UBIQUINOL-CYTOCHROME-C REDUCTASE COMPLEX ASSEMBLY FACTOR 5"/>
    <property type="match status" value="1"/>
</dbReference>
<keyword evidence="1" id="KW-0472">Membrane</keyword>
<dbReference type="GeneID" id="20247044"/>
<dbReference type="Pfam" id="PF15114">
    <property type="entry name" value="UPF0640"/>
    <property type="match status" value="1"/>
</dbReference>
<keyword evidence="1" id="KW-1133">Transmembrane helix</keyword>
<dbReference type="PANTHER" id="PTHR35250">
    <property type="entry name" value="SMALL INTEGRAL MEMBRANE PROTEIN 4"/>
    <property type="match status" value="1"/>
</dbReference>
<gene>
    <name evidence="2" type="ORF">LOTGIDRAFT_222222</name>
</gene>